<dbReference type="Proteomes" id="UP001152795">
    <property type="component" value="Unassembled WGS sequence"/>
</dbReference>
<accession>A0A6S7HS00</accession>
<evidence type="ECO:0000313" key="1">
    <source>
        <dbReference type="EMBL" id="CAB4008875.1"/>
    </source>
</evidence>
<proteinExistence type="predicted"/>
<comment type="caution">
    <text evidence="1">The sequence shown here is derived from an EMBL/GenBank/DDBJ whole genome shotgun (WGS) entry which is preliminary data.</text>
</comment>
<organism evidence="1 2">
    <name type="scientific">Paramuricea clavata</name>
    <name type="common">Red gorgonian</name>
    <name type="synonym">Violescent sea-whip</name>
    <dbReference type="NCBI Taxonomy" id="317549"/>
    <lineage>
        <taxon>Eukaryota</taxon>
        <taxon>Metazoa</taxon>
        <taxon>Cnidaria</taxon>
        <taxon>Anthozoa</taxon>
        <taxon>Octocorallia</taxon>
        <taxon>Malacalcyonacea</taxon>
        <taxon>Plexauridae</taxon>
        <taxon>Paramuricea</taxon>
    </lineage>
</organism>
<dbReference type="PANTHER" id="PTHR47510">
    <property type="entry name" value="REVERSE TRANSCRIPTASE DOMAIN-CONTAINING PROTEIN"/>
    <property type="match status" value="1"/>
</dbReference>
<keyword evidence="2" id="KW-1185">Reference proteome</keyword>
<reference evidence="1" key="1">
    <citation type="submission" date="2020-04" db="EMBL/GenBank/DDBJ databases">
        <authorList>
            <person name="Alioto T."/>
            <person name="Alioto T."/>
            <person name="Gomez Garrido J."/>
        </authorList>
    </citation>
    <scope>NUCLEOTIDE SEQUENCE</scope>
    <source>
        <strain evidence="1">A484AB</strain>
    </source>
</reference>
<gene>
    <name evidence="1" type="ORF">PACLA_8A022213</name>
</gene>
<name>A0A6S7HS00_PARCT</name>
<dbReference type="PANTHER" id="PTHR47510:SF3">
    <property type="entry name" value="ENDO_EXONUCLEASE_PHOSPHATASE DOMAIN-CONTAINING PROTEIN"/>
    <property type="match status" value="1"/>
</dbReference>
<dbReference type="OrthoDB" id="10037236at2759"/>
<dbReference type="AlphaFoldDB" id="A0A6S7HS00"/>
<dbReference type="EMBL" id="CACRXK020006259">
    <property type="protein sequence ID" value="CAB4008875.1"/>
    <property type="molecule type" value="Genomic_DNA"/>
</dbReference>
<protein>
    <submittedName>
        <fullName evidence="1">Uncharacterized protein</fullName>
    </submittedName>
</protein>
<sequence>MKCLSDYCDFNLKQVVKDPTRNSNILDLIFTNMSSHYNPPEVIAPLSTSDHNMVIWMAKSQQRSVNIVKKIKFRPTPRYNLQQFGSCLAQYDWSTVLNLENVDEKVEDFTRATNDMINYYFPEKTVRMHSDDKFFITTKIKKLLRKRDNAYKQGIMQKFRKLRNRVASEITKAKRHYYVMNIGKLNTNGDARMWWKKVWKLTGKKKPSINLSEQGSDSKLEDSDAANMINTFFSDLTNDFPEIQPRWSLYGHSDVLPTVTPESVAKKLFSIQSHKAPGPNDPYLKIIKMFAHSFAIPLANIFNASFGQKVFPKLWKEFRLAPIPKVEPCTNLDEIRPIALTSTISKIQESYVVDWMYDDIESKICKEQYGGVPRSSAVLALVHLLHKWNKALDLSQRKFEFKKLLEKHHSGEDYHTLLDCLMKIRNVVDKLGGVRMPQLKSVVLRTCSRLGIDTTITDSRSKEVILQNEDILFGRVYPILGWEPRDCKYYREWLIRKLKKRTELENLDLNRKLNNCSVKTEIDSVGSP</sequence>
<evidence type="ECO:0000313" key="2">
    <source>
        <dbReference type="Proteomes" id="UP001152795"/>
    </source>
</evidence>